<proteinExistence type="predicted"/>
<protein>
    <submittedName>
        <fullName evidence="2">Uncharacterized protein</fullName>
    </submittedName>
</protein>
<gene>
    <name evidence="2" type="ORF">EXN66_Car014155</name>
</gene>
<accession>A0A6G1Q7T4</accession>
<dbReference type="Proteomes" id="UP000503349">
    <property type="component" value="Chromosome 13"/>
</dbReference>
<evidence type="ECO:0000256" key="1">
    <source>
        <dbReference type="SAM" id="MobiDB-lite"/>
    </source>
</evidence>
<feature type="compositionally biased region" description="Basic and acidic residues" evidence="1">
    <location>
        <begin position="56"/>
        <end position="67"/>
    </location>
</feature>
<name>A0A6G1Q7T4_CHAAH</name>
<dbReference type="AlphaFoldDB" id="A0A6G1Q7T4"/>
<feature type="region of interest" description="Disordered" evidence="1">
    <location>
        <begin position="41"/>
        <end position="67"/>
    </location>
</feature>
<evidence type="ECO:0000313" key="3">
    <source>
        <dbReference type="Proteomes" id="UP000503349"/>
    </source>
</evidence>
<dbReference type="EMBL" id="CM015724">
    <property type="protein sequence ID" value="KAF3698474.1"/>
    <property type="molecule type" value="Genomic_DNA"/>
</dbReference>
<reference evidence="2 3" key="1">
    <citation type="submission" date="2019-02" db="EMBL/GenBank/DDBJ databases">
        <title>Opniocepnalus argus genome.</title>
        <authorList>
            <person name="Zhou C."/>
            <person name="Xiao S."/>
        </authorList>
    </citation>
    <scope>NUCLEOTIDE SEQUENCE [LARGE SCALE GENOMIC DNA]</scope>
    <source>
        <strain evidence="2">OARG1902GOOAL</strain>
        <tissue evidence="2">Muscle</tissue>
    </source>
</reference>
<reference evidence="3" key="2">
    <citation type="submission" date="2019-02" db="EMBL/GenBank/DDBJ databases">
        <title>Opniocepnalus argus Var Kimnra genome.</title>
        <authorList>
            <person name="Zhou C."/>
            <person name="Xiao S."/>
        </authorList>
    </citation>
    <scope>NUCLEOTIDE SEQUENCE [LARGE SCALE GENOMIC DNA]</scope>
</reference>
<keyword evidence="3" id="KW-1185">Reference proteome</keyword>
<sequence length="67" mass="7204">MSAGKASNWLGPRPVGGPQGLTKVKLCTALAVCKACNKNKDDQLRKRKTSYNSGSEKGRRGEKSKIV</sequence>
<organism evidence="2 3">
    <name type="scientific">Channa argus</name>
    <name type="common">Northern snakehead</name>
    <name type="synonym">Ophicephalus argus</name>
    <dbReference type="NCBI Taxonomy" id="215402"/>
    <lineage>
        <taxon>Eukaryota</taxon>
        <taxon>Metazoa</taxon>
        <taxon>Chordata</taxon>
        <taxon>Craniata</taxon>
        <taxon>Vertebrata</taxon>
        <taxon>Euteleostomi</taxon>
        <taxon>Actinopterygii</taxon>
        <taxon>Neopterygii</taxon>
        <taxon>Teleostei</taxon>
        <taxon>Neoteleostei</taxon>
        <taxon>Acanthomorphata</taxon>
        <taxon>Anabantaria</taxon>
        <taxon>Anabantiformes</taxon>
        <taxon>Channoidei</taxon>
        <taxon>Channidae</taxon>
        <taxon>Channa</taxon>
    </lineage>
</organism>
<evidence type="ECO:0000313" key="2">
    <source>
        <dbReference type="EMBL" id="KAF3698474.1"/>
    </source>
</evidence>